<keyword evidence="2" id="KW-1185">Reference proteome</keyword>
<dbReference type="OrthoDB" id="9805017at2"/>
<comment type="caution">
    <text evidence="1">The sequence shown here is derived from an EMBL/GenBank/DDBJ whole genome shotgun (WGS) entry which is preliminary data.</text>
</comment>
<dbReference type="AlphaFoldDB" id="A0A316E952"/>
<dbReference type="Proteomes" id="UP000245489">
    <property type="component" value="Unassembled WGS sequence"/>
</dbReference>
<reference evidence="1 2" key="1">
    <citation type="submission" date="2018-05" db="EMBL/GenBank/DDBJ databases">
        <title>Genomic Encyclopedia of Archaeal and Bacterial Type Strains, Phase II (KMG-II): from individual species to whole genera.</title>
        <authorList>
            <person name="Goeker M."/>
        </authorList>
    </citation>
    <scope>NUCLEOTIDE SEQUENCE [LARGE SCALE GENOMIC DNA]</scope>
    <source>
        <strain evidence="1 2">DSM 22214</strain>
    </source>
</reference>
<dbReference type="EMBL" id="QGGO01000008">
    <property type="protein sequence ID" value="PWK27030.1"/>
    <property type="molecule type" value="Genomic_DNA"/>
</dbReference>
<evidence type="ECO:0000313" key="2">
    <source>
        <dbReference type="Proteomes" id="UP000245489"/>
    </source>
</evidence>
<sequence>MSLNIANIVIGRDYHDGNNNDIAIEVTGTPVGLQISFDSGTTWNNMNQDGTGLWNGSQYWMASSTFNWNTTNTTGFSGDVWFRESGSPTVIQKYKFKGYVYAAGGILDGVTFIVKQNGSTNVDLIVQTQAGATGGNNNSVTLNGATATYQSAGASPVCQWKFTNVAPANTSYSFVQGGQTVAITFDSAVFTAGGGGSTGSLTMTIPTGGTLVVTTQPLHGTLSIVNQTITYTPTAGYSGADSFSYDIKGASGDVISSGTSALNTSAPSTTDTPSFPKSFVDTTSDIRVNCMAGSAVSLFKNAGTTAIASVTDSTNQGYVLFGGIVRVQGDTFKATAQKTNLGVSAQSIICTTKRKPTAITGVTKTAPANGSVDIPLADLVADYANGSFF</sequence>
<name>A0A316E952_9BACT</name>
<proteinExistence type="predicted"/>
<protein>
    <submittedName>
        <fullName evidence="1">Uncharacterized protein</fullName>
    </submittedName>
</protein>
<gene>
    <name evidence="1" type="ORF">LV89_01842</name>
</gene>
<dbReference type="RefSeq" id="WP_109742604.1">
    <property type="nucleotide sequence ID" value="NZ_QGGO01000008.1"/>
</dbReference>
<accession>A0A316E952</accession>
<organism evidence="1 2">
    <name type="scientific">Arcicella aurantiaca</name>
    <dbReference type="NCBI Taxonomy" id="591202"/>
    <lineage>
        <taxon>Bacteria</taxon>
        <taxon>Pseudomonadati</taxon>
        <taxon>Bacteroidota</taxon>
        <taxon>Cytophagia</taxon>
        <taxon>Cytophagales</taxon>
        <taxon>Flectobacillaceae</taxon>
        <taxon>Arcicella</taxon>
    </lineage>
</organism>
<dbReference type="Gene3D" id="2.60.40.3440">
    <property type="match status" value="1"/>
</dbReference>
<dbReference type="Pfam" id="PF17963">
    <property type="entry name" value="Big_9"/>
    <property type="match status" value="1"/>
</dbReference>
<evidence type="ECO:0000313" key="1">
    <source>
        <dbReference type="EMBL" id="PWK27030.1"/>
    </source>
</evidence>